<keyword evidence="1" id="KW-0472">Membrane</keyword>
<evidence type="ECO:0000313" key="2">
    <source>
        <dbReference type="EMBL" id="KAJ6222337.1"/>
    </source>
</evidence>
<evidence type="ECO:0000313" key="3">
    <source>
        <dbReference type="Proteomes" id="UP001142055"/>
    </source>
</evidence>
<evidence type="ECO:0000256" key="1">
    <source>
        <dbReference type="SAM" id="Phobius"/>
    </source>
</evidence>
<sequence>MKLFNRYLCWITLLYGTILIVHSVPINLMNAQPNNKKMDRRMDLIDTSKRLISQGRSFNTITAFVTDPALLVTILHSLEVAYWTLPFGFILSPIINLFRMPNKRSYIGGPFSAKKPKVRMNEAELKHFYQLLSKAVEKIEHLNRTHKRGQRLN</sequence>
<protein>
    <submittedName>
        <fullName evidence="2">Uncharacterized protein</fullName>
    </submittedName>
</protein>
<name>A0A9Q0MB66_BLOTA</name>
<dbReference type="EMBL" id="JAPWDV010000001">
    <property type="protein sequence ID" value="KAJ6222337.1"/>
    <property type="molecule type" value="Genomic_DNA"/>
</dbReference>
<dbReference type="AlphaFoldDB" id="A0A9Q0MB66"/>
<organism evidence="2 3">
    <name type="scientific">Blomia tropicalis</name>
    <name type="common">Mite</name>
    <dbReference type="NCBI Taxonomy" id="40697"/>
    <lineage>
        <taxon>Eukaryota</taxon>
        <taxon>Metazoa</taxon>
        <taxon>Ecdysozoa</taxon>
        <taxon>Arthropoda</taxon>
        <taxon>Chelicerata</taxon>
        <taxon>Arachnida</taxon>
        <taxon>Acari</taxon>
        <taxon>Acariformes</taxon>
        <taxon>Sarcoptiformes</taxon>
        <taxon>Astigmata</taxon>
        <taxon>Glycyphagoidea</taxon>
        <taxon>Echimyopodidae</taxon>
        <taxon>Blomia</taxon>
    </lineage>
</organism>
<feature type="transmembrane region" description="Helical" evidence="1">
    <location>
        <begin position="80"/>
        <end position="98"/>
    </location>
</feature>
<dbReference type="OrthoDB" id="10549675at2759"/>
<reference evidence="2" key="1">
    <citation type="submission" date="2022-12" db="EMBL/GenBank/DDBJ databases">
        <title>Genome assemblies of Blomia tropicalis.</title>
        <authorList>
            <person name="Cui Y."/>
        </authorList>
    </citation>
    <scope>NUCLEOTIDE SEQUENCE</scope>
    <source>
        <tissue evidence="2">Adult mites</tissue>
    </source>
</reference>
<comment type="caution">
    <text evidence="2">The sequence shown here is derived from an EMBL/GenBank/DDBJ whole genome shotgun (WGS) entry which is preliminary data.</text>
</comment>
<proteinExistence type="predicted"/>
<keyword evidence="1" id="KW-1133">Transmembrane helix</keyword>
<feature type="transmembrane region" description="Helical" evidence="1">
    <location>
        <begin position="7"/>
        <end position="28"/>
    </location>
</feature>
<dbReference type="Proteomes" id="UP001142055">
    <property type="component" value="Chromosome 1"/>
</dbReference>
<keyword evidence="3" id="KW-1185">Reference proteome</keyword>
<gene>
    <name evidence="2" type="ORF">RDWZM_000882</name>
</gene>
<keyword evidence="1" id="KW-0812">Transmembrane</keyword>
<accession>A0A9Q0MB66</accession>